<comment type="similarity">
    <text evidence="10">Belongs to the DHHC palmitoyltransferase family.</text>
</comment>
<keyword evidence="7" id="KW-0449">Lipoprotein</keyword>
<keyword evidence="3 10" id="KW-0812">Transmembrane</keyword>
<dbReference type="OrthoDB" id="4096362at2759"/>
<dbReference type="GO" id="GO:0006612">
    <property type="term" value="P:protein targeting to membrane"/>
    <property type="evidence" value="ECO:0007669"/>
    <property type="project" value="TreeGrafter"/>
</dbReference>
<evidence type="ECO:0000256" key="9">
    <source>
        <dbReference type="ARBA" id="ARBA00048048"/>
    </source>
</evidence>
<evidence type="ECO:0000256" key="6">
    <source>
        <dbReference type="ARBA" id="ARBA00023139"/>
    </source>
</evidence>
<dbReference type="EC" id="2.3.1.225" evidence="10"/>
<evidence type="ECO:0000313" key="13">
    <source>
        <dbReference type="EMBL" id="GFE54603.1"/>
    </source>
</evidence>
<dbReference type="InterPro" id="IPR039859">
    <property type="entry name" value="PFA4/ZDH16/20/ERF2-like"/>
</dbReference>
<dbReference type="GO" id="GO:0005794">
    <property type="term" value="C:Golgi apparatus"/>
    <property type="evidence" value="ECO:0007669"/>
    <property type="project" value="TreeGrafter"/>
</dbReference>
<feature type="compositionally biased region" description="Basic and acidic residues" evidence="11">
    <location>
        <begin position="357"/>
        <end position="372"/>
    </location>
</feature>
<dbReference type="GO" id="GO:0019706">
    <property type="term" value="F:protein-cysteine S-palmitoyltransferase activity"/>
    <property type="evidence" value="ECO:0007669"/>
    <property type="project" value="UniProtKB-EC"/>
</dbReference>
<name>A0A9W5TD99_BABOV</name>
<evidence type="ECO:0000256" key="7">
    <source>
        <dbReference type="ARBA" id="ARBA00023288"/>
    </source>
</evidence>
<keyword evidence="14" id="KW-1185">Reference proteome</keyword>
<evidence type="ECO:0000313" key="14">
    <source>
        <dbReference type="Proteomes" id="UP001057455"/>
    </source>
</evidence>
<evidence type="ECO:0000256" key="5">
    <source>
        <dbReference type="ARBA" id="ARBA00023136"/>
    </source>
</evidence>
<dbReference type="PANTHER" id="PTHR22883">
    <property type="entry name" value="ZINC FINGER DHHC DOMAIN CONTAINING PROTEIN"/>
    <property type="match status" value="1"/>
</dbReference>
<comment type="caution">
    <text evidence="13">The sequence shown here is derived from an EMBL/GenBank/DDBJ whole genome shotgun (WGS) entry which is preliminary data.</text>
</comment>
<evidence type="ECO:0000256" key="2">
    <source>
        <dbReference type="ARBA" id="ARBA00022679"/>
    </source>
</evidence>
<dbReference type="PROSITE" id="PS50216">
    <property type="entry name" value="DHHC"/>
    <property type="match status" value="1"/>
</dbReference>
<dbReference type="EMBL" id="BLIY01000017">
    <property type="protein sequence ID" value="GFE54603.1"/>
    <property type="molecule type" value="Genomic_DNA"/>
</dbReference>
<keyword evidence="8 10" id="KW-0012">Acyltransferase</keyword>
<accession>A0A9W5TD99</accession>
<feature type="domain" description="Palmitoyltransferase DHHC" evidence="12">
    <location>
        <begin position="144"/>
        <end position="264"/>
    </location>
</feature>
<feature type="transmembrane region" description="Helical" evidence="10">
    <location>
        <begin position="49"/>
        <end position="73"/>
    </location>
</feature>
<evidence type="ECO:0000256" key="8">
    <source>
        <dbReference type="ARBA" id="ARBA00023315"/>
    </source>
</evidence>
<dbReference type="Pfam" id="PF01529">
    <property type="entry name" value="DHHC"/>
    <property type="match status" value="1"/>
</dbReference>
<evidence type="ECO:0000256" key="3">
    <source>
        <dbReference type="ARBA" id="ARBA00022692"/>
    </source>
</evidence>
<proteinExistence type="inferred from homology"/>
<evidence type="ECO:0000256" key="1">
    <source>
        <dbReference type="ARBA" id="ARBA00004127"/>
    </source>
</evidence>
<gene>
    <name evidence="13" type="ORF">BaOVIS_020070</name>
</gene>
<comment type="domain">
    <text evidence="10">The DHHC domain is required for palmitoyltransferase activity.</text>
</comment>
<protein>
    <recommendedName>
        <fullName evidence="10">Palmitoyltransferase</fullName>
        <ecNumber evidence="10">2.3.1.225</ecNumber>
    </recommendedName>
</protein>
<keyword evidence="5 10" id="KW-0472">Membrane</keyword>
<evidence type="ECO:0000256" key="4">
    <source>
        <dbReference type="ARBA" id="ARBA00022989"/>
    </source>
</evidence>
<sequence>MDISVVTPPGRGAGNDVANHETRSLRNCIIALVGTVKDKTQRIVDDERVIKVVSAILLYVPVIAFMATSMGWFNTFTGPAVSTVTLIIAALGLGCYHIVSCAEPGIIPRLADTYEAFDAIRMRRKYSHVPSCIEVAISGKFLRVKYCHTCNIYRPPRSVHCSVCDVCVHRFDHHCKWLGNCIGGNNHKAFYGFLAFTFTEGLILFSLCIARIAVISLDNKDVTKVALSATLLAYVVLAGWFVAGLMLYHTYLICFNKTTNEQLKALYADYNPWDRGVIRNIKETLFARTKLRPLYSVATVARPIYDPGRSFPKNFKATYGTVQHFAADRRLAFDIKTNEDWKGMENIPEDNEITNEGNKHETGNEEISDVEH</sequence>
<comment type="catalytic activity">
    <reaction evidence="9 10">
        <text>L-cysteinyl-[protein] + hexadecanoyl-CoA = S-hexadecanoyl-L-cysteinyl-[protein] + CoA</text>
        <dbReference type="Rhea" id="RHEA:36683"/>
        <dbReference type="Rhea" id="RHEA-COMP:10131"/>
        <dbReference type="Rhea" id="RHEA-COMP:11032"/>
        <dbReference type="ChEBI" id="CHEBI:29950"/>
        <dbReference type="ChEBI" id="CHEBI:57287"/>
        <dbReference type="ChEBI" id="CHEBI:57379"/>
        <dbReference type="ChEBI" id="CHEBI:74151"/>
        <dbReference type="EC" id="2.3.1.225"/>
    </reaction>
</comment>
<organism evidence="13 14">
    <name type="scientific">Babesia ovis</name>
    <dbReference type="NCBI Taxonomy" id="5869"/>
    <lineage>
        <taxon>Eukaryota</taxon>
        <taxon>Sar</taxon>
        <taxon>Alveolata</taxon>
        <taxon>Apicomplexa</taxon>
        <taxon>Aconoidasida</taxon>
        <taxon>Piroplasmida</taxon>
        <taxon>Babesiidae</taxon>
        <taxon>Babesia</taxon>
    </lineage>
</organism>
<keyword evidence="6" id="KW-0564">Palmitate</keyword>
<keyword evidence="4 10" id="KW-1133">Transmembrane helix</keyword>
<dbReference type="GO" id="GO:0005783">
    <property type="term" value="C:endoplasmic reticulum"/>
    <property type="evidence" value="ECO:0007669"/>
    <property type="project" value="TreeGrafter"/>
</dbReference>
<dbReference type="Proteomes" id="UP001057455">
    <property type="component" value="Unassembled WGS sequence"/>
</dbReference>
<comment type="subcellular location">
    <subcellularLocation>
        <location evidence="1">Endomembrane system</location>
        <topology evidence="1">Multi-pass membrane protein</topology>
    </subcellularLocation>
</comment>
<keyword evidence="2 10" id="KW-0808">Transferase</keyword>
<feature type="region of interest" description="Disordered" evidence="11">
    <location>
        <begin position="345"/>
        <end position="372"/>
    </location>
</feature>
<dbReference type="InterPro" id="IPR001594">
    <property type="entry name" value="Palmitoyltrfase_DHHC"/>
</dbReference>
<feature type="transmembrane region" description="Helical" evidence="10">
    <location>
        <begin position="225"/>
        <end position="248"/>
    </location>
</feature>
<evidence type="ECO:0000256" key="10">
    <source>
        <dbReference type="RuleBase" id="RU079119"/>
    </source>
</evidence>
<dbReference type="AlphaFoldDB" id="A0A9W5TD99"/>
<feature type="transmembrane region" description="Helical" evidence="10">
    <location>
        <begin position="79"/>
        <end position="99"/>
    </location>
</feature>
<evidence type="ECO:0000259" key="12">
    <source>
        <dbReference type="Pfam" id="PF01529"/>
    </source>
</evidence>
<evidence type="ECO:0000256" key="11">
    <source>
        <dbReference type="SAM" id="MobiDB-lite"/>
    </source>
</evidence>
<feature type="transmembrane region" description="Helical" evidence="10">
    <location>
        <begin position="190"/>
        <end position="213"/>
    </location>
</feature>
<reference evidence="13" key="1">
    <citation type="submission" date="2019-12" db="EMBL/GenBank/DDBJ databases">
        <title>Genome sequence of Babesia ovis.</title>
        <authorList>
            <person name="Yamagishi J."/>
            <person name="Sevinc F."/>
            <person name="Xuan X."/>
        </authorList>
    </citation>
    <scope>NUCLEOTIDE SEQUENCE</scope>
    <source>
        <strain evidence="13">Selcuk</strain>
    </source>
</reference>
<dbReference type="PANTHER" id="PTHR22883:SF43">
    <property type="entry name" value="PALMITOYLTRANSFERASE APP"/>
    <property type="match status" value="1"/>
</dbReference>